<dbReference type="OrthoDB" id="2967877at2"/>
<evidence type="ECO:0000256" key="1">
    <source>
        <dbReference type="SAM" id="Phobius"/>
    </source>
</evidence>
<protein>
    <submittedName>
        <fullName evidence="3">Tripartite tricarboxylate transporter TctB family protein</fullName>
    </submittedName>
</protein>
<dbReference type="AlphaFoldDB" id="A0A556PDV2"/>
<gene>
    <name evidence="3" type="ORF">FPQ13_09690</name>
</gene>
<keyword evidence="1" id="KW-1133">Transmembrane helix</keyword>
<evidence type="ECO:0000313" key="4">
    <source>
        <dbReference type="Proteomes" id="UP000316425"/>
    </source>
</evidence>
<keyword evidence="1" id="KW-0812">Transmembrane</keyword>
<dbReference type="Pfam" id="PF07331">
    <property type="entry name" value="TctB"/>
    <property type="match status" value="1"/>
</dbReference>
<feature type="transmembrane region" description="Helical" evidence="1">
    <location>
        <begin position="82"/>
        <end position="102"/>
    </location>
</feature>
<feature type="transmembrane region" description="Helical" evidence="1">
    <location>
        <begin position="134"/>
        <end position="152"/>
    </location>
</feature>
<keyword evidence="4" id="KW-1185">Reference proteome</keyword>
<feature type="domain" description="DUF1468" evidence="2">
    <location>
        <begin position="11"/>
        <end position="161"/>
    </location>
</feature>
<name>A0A556PDV2_9BACI</name>
<sequence length="166" mass="18322">MLGGRILGELIVALALVVLSFLIYTQSGDLPSMNESQLDAGSFPQFVAILLGGLSLILAIKQTIVLIKARKQNSETSIKQQLLYIVKEHQLVFITLALLFIYILAIQLIGFILSSILFIIVTAMVIGPRMKKSIVTVSSIAIILTISLYFFFQSVLQVRFPTGVFF</sequence>
<proteinExistence type="predicted"/>
<dbReference type="EMBL" id="VMHE01000018">
    <property type="protein sequence ID" value="TSJ62576.1"/>
    <property type="molecule type" value="Genomic_DNA"/>
</dbReference>
<dbReference type="InterPro" id="IPR009936">
    <property type="entry name" value="DUF1468"/>
</dbReference>
<dbReference type="Proteomes" id="UP000316425">
    <property type="component" value="Unassembled WGS sequence"/>
</dbReference>
<evidence type="ECO:0000259" key="2">
    <source>
        <dbReference type="Pfam" id="PF07331"/>
    </source>
</evidence>
<keyword evidence="1" id="KW-0472">Membrane</keyword>
<accession>A0A556PDV2</accession>
<evidence type="ECO:0000313" key="3">
    <source>
        <dbReference type="EMBL" id="TSJ62576.1"/>
    </source>
</evidence>
<feature type="transmembrane region" description="Helical" evidence="1">
    <location>
        <begin position="43"/>
        <end position="61"/>
    </location>
</feature>
<reference evidence="3 4" key="1">
    <citation type="submission" date="2019-07" db="EMBL/GenBank/DDBJ databases">
        <title>Allobacillus sp. nov. SKP isolated from shrimp paste of Euphausiacea.</title>
        <authorList>
            <person name="Kanchanasin P."/>
            <person name="Tanasupawat S."/>
            <person name="Shi W."/>
            <person name="Wu L."/>
            <person name="Ma J."/>
        </authorList>
    </citation>
    <scope>NUCLEOTIDE SEQUENCE [LARGE SCALE GENOMIC DNA]</scope>
    <source>
        <strain evidence="3 4">SKP4-8</strain>
    </source>
</reference>
<feature type="transmembrane region" description="Helical" evidence="1">
    <location>
        <begin position="108"/>
        <end position="127"/>
    </location>
</feature>
<organism evidence="3 4">
    <name type="scientific">Allobacillus salarius</name>
    <dbReference type="NCBI Taxonomy" id="1955272"/>
    <lineage>
        <taxon>Bacteria</taxon>
        <taxon>Bacillati</taxon>
        <taxon>Bacillota</taxon>
        <taxon>Bacilli</taxon>
        <taxon>Bacillales</taxon>
        <taxon>Bacillaceae</taxon>
        <taxon>Allobacillus</taxon>
    </lineage>
</organism>
<comment type="caution">
    <text evidence="3">The sequence shown here is derived from an EMBL/GenBank/DDBJ whole genome shotgun (WGS) entry which is preliminary data.</text>
</comment>